<sequence>MPVATPAKAPRSKAPAAVKTAKARPPATSATLTISSKNYSSWSLRGWLLARFAGLEFRELMVSPDDEAVRRELLLLAPSIRVPCLEHEGAKVWNTFAIAQYLDEVRPKAGLLPAERIARAHCRSVCGEMNSGFANLRASLPMNLKIHRPGHKIWAGAQPDIERICEIWSDCLARYGGPFLFGARRGMADAMFAPVVTRFLSYDVKLNKACADYCKTIMAMPEMKEWVAAARREPEEIEQLDMDF</sequence>
<evidence type="ECO:0000256" key="1">
    <source>
        <dbReference type="SAM" id="MobiDB-lite"/>
    </source>
</evidence>
<feature type="region of interest" description="Disordered" evidence="1">
    <location>
        <begin position="1"/>
        <end position="22"/>
    </location>
</feature>
<keyword evidence="4" id="KW-1185">Reference proteome</keyword>
<proteinExistence type="predicted"/>
<evidence type="ECO:0000313" key="3">
    <source>
        <dbReference type="EMBL" id="MDN3921247.1"/>
    </source>
</evidence>
<dbReference type="Gene3D" id="1.20.1050.10">
    <property type="match status" value="1"/>
</dbReference>
<dbReference type="Gene3D" id="3.40.30.10">
    <property type="entry name" value="Glutaredoxin"/>
    <property type="match status" value="1"/>
</dbReference>
<feature type="compositionally biased region" description="Low complexity" evidence="1">
    <location>
        <begin position="1"/>
        <end position="19"/>
    </location>
</feature>
<dbReference type="Pfam" id="PF13410">
    <property type="entry name" value="GST_C_2"/>
    <property type="match status" value="1"/>
</dbReference>
<dbReference type="PROSITE" id="PS50404">
    <property type="entry name" value="GST_NTER"/>
    <property type="match status" value="1"/>
</dbReference>
<organism evidence="3 4">
    <name type="scientific">Roseateles violae</name>
    <dbReference type="NCBI Taxonomy" id="3058042"/>
    <lineage>
        <taxon>Bacteria</taxon>
        <taxon>Pseudomonadati</taxon>
        <taxon>Pseudomonadota</taxon>
        <taxon>Betaproteobacteria</taxon>
        <taxon>Burkholderiales</taxon>
        <taxon>Sphaerotilaceae</taxon>
        <taxon>Roseateles</taxon>
    </lineage>
</organism>
<dbReference type="RefSeq" id="WP_290359548.1">
    <property type="nucleotide sequence ID" value="NZ_JAUHHC010000003.1"/>
</dbReference>
<reference evidence="3 4" key="1">
    <citation type="submission" date="2023-06" db="EMBL/GenBank/DDBJ databases">
        <title>Pelomonas sp. PFR6 16S ribosomal RNA gene Genome sequencing and assembly.</title>
        <authorList>
            <person name="Woo H."/>
        </authorList>
    </citation>
    <scope>NUCLEOTIDE SEQUENCE [LARGE SCALE GENOMIC DNA]</scope>
    <source>
        <strain evidence="3 4">PFR6</strain>
    </source>
</reference>
<dbReference type="Pfam" id="PF13409">
    <property type="entry name" value="GST_N_2"/>
    <property type="match status" value="1"/>
</dbReference>
<dbReference type="SUPFAM" id="SSF52833">
    <property type="entry name" value="Thioredoxin-like"/>
    <property type="match status" value="1"/>
</dbReference>
<feature type="domain" description="GST N-terminal" evidence="2">
    <location>
        <begin position="30"/>
        <end position="110"/>
    </location>
</feature>
<dbReference type="Proteomes" id="UP001228044">
    <property type="component" value="Unassembled WGS sequence"/>
</dbReference>
<dbReference type="PANTHER" id="PTHR42673:SF4">
    <property type="entry name" value="MALEYLACETOACETATE ISOMERASE"/>
    <property type="match status" value="1"/>
</dbReference>
<comment type="caution">
    <text evidence="3">The sequence shown here is derived from an EMBL/GenBank/DDBJ whole genome shotgun (WGS) entry which is preliminary data.</text>
</comment>
<dbReference type="InterPro" id="IPR036282">
    <property type="entry name" value="Glutathione-S-Trfase_C_sf"/>
</dbReference>
<dbReference type="PANTHER" id="PTHR42673">
    <property type="entry name" value="MALEYLACETOACETATE ISOMERASE"/>
    <property type="match status" value="1"/>
</dbReference>
<evidence type="ECO:0000313" key="4">
    <source>
        <dbReference type="Proteomes" id="UP001228044"/>
    </source>
</evidence>
<name>A0ABT8DST7_9BURK</name>
<dbReference type="CDD" id="cd03194">
    <property type="entry name" value="GST_C_3"/>
    <property type="match status" value="1"/>
</dbReference>
<protein>
    <submittedName>
        <fullName evidence="3">Glutathione S-transferase</fullName>
    </submittedName>
</protein>
<accession>A0ABT8DST7</accession>
<dbReference type="SUPFAM" id="SSF47616">
    <property type="entry name" value="GST C-terminal domain-like"/>
    <property type="match status" value="1"/>
</dbReference>
<evidence type="ECO:0000259" key="2">
    <source>
        <dbReference type="PROSITE" id="PS50404"/>
    </source>
</evidence>
<dbReference type="EMBL" id="JAUHHC010000003">
    <property type="protein sequence ID" value="MDN3921247.1"/>
    <property type="molecule type" value="Genomic_DNA"/>
</dbReference>
<dbReference type="InterPro" id="IPR036249">
    <property type="entry name" value="Thioredoxin-like_sf"/>
</dbReference>
<dbReference type="InterPro" id="IPR004045">
    <property type="entry name" value="Glutathione_S-Trfase_N"/>
</dbReference>
<gene>
    <name evidence="3" type="ORF">QWJ38_13220</name>
</gene>